<dbReference type="Proteomes" id="UP001205601">
    <property type="component" value="Unassembled WGS sequence"/>
</dbReference>
<keyword evidence="8" id="KW-0132">Cell division</keyword>
<organism evidence="8 9">
    <name type="scientific">Albidovulum sediminis</name>
    <dbReference type="NCBI Taxonomy" id="3066345"/>
    <lineage>
        <taxon>Bacteria</taxon>
        <taxon>Pseudomonadati</taxon>
        <taxon>Pseudomonadota</taxon>
        <taxon>Alphaproteobacteria</taxon>
        <taxon>Rhodobacterales</taxon>
        <taxon>Paracoccaceae</taxon>
        <taxon>Albidovulum</taxon>
    </lineage>
</organism>
<feature type="transmembrane region" description="Helical" evidence="6">
    <location>
        <begin position="230"/>
        <end position="252"/>
    </location>
</feature>
<evidence type="ECO:0000256" key="3">
    <source>
        <dbReference type="ARBA" id="ARBA00022692"/>
    </source>
</evidence>
<evidence type="ECO:0000256" key="4">
    <source>
        <dbReference type="ARBA" id="ARBA00022989"/>
    </source>
</evidence>
<comment type="subcellular location">
    <subcellularLocation>
        <location evidence="1">Cell membrane</location>
        <topology evidence="1">Multi-pass membrane protein</topology>
    </subcellularLocation>
</comment>
<proteinExistence type="predicted"/>
<protein>
    <submittedName>
        <fullName evidence="8">Cell division protein FtsX</fullName>
    </submittedName>
</protein>
<evidence type="ECO:0000256" key="5">
    <source>
        <dbReference type="ARBA" id="ARBA00023136"/>
    </source>
</evidence>
<evidence type="ECO:0000256" key="1">
    <source>
        <dbReference type="ARBA" id="ARBA00004651"/>
    </source>
</evidence>
<reference evidence="9" key="1">
    <citation type="submission" date="2023-07" db="EMBL/GenBank/DDBJ databases">
        <title>Defluviimonas sediminis sp. nov., isolated from mangrove sediment.</title>
        <authorList>
            <person name="Liu L."/>
            <person name="Li J."/>
            <person name="Huang Y."/>
            <person name="Pan J."/>
            <person name="Li M."/>
        </authorList>
    </citation>
    <scope>NUCLEOTIDE SEQUENCE [LARGE SCALE GENOMIC DNA]</scope>
    <source>
        <strain evidence="9">FT324</strain>
    </source>
</reference>
<gene>
    <name evidence="8" type="ORF">N5I32_15870</name>
</gene>
<evidence type="ECO:0000256" key="6">
    <source>
        <dbReference type="SAM" id="Phobius"/>
    </source>
</evidence>
<keyword evidence="4 6" id="KW-1133">Transmembrane helix</keyword>
<feature type="domain" description="ABC3 transporter permease C-terminal" evidence="7">
    <location>
        <begin position="179"/>
        <end position="294"/>
    </location>
</feature>
<evidence type="ECO:0000313" key="9">
    <source>
        <dbReference type="Proteomes" id="UP001205601"/>
    </source>
</evidence>
<evidence type="ECO:0000259" key="7">
    <source>
        <dbReference type="Pfam" id="PF02687"/>
    </source>
</evidence>
<evidence type="ECO:0000313" key="8">
    <source>
        <dbReference type="EMBL" id="MCT8330995.1"/>
    </source>
</evidence>
<dbReference type="InterPro" id="IPR003838">
    <property type="entry name" value="ABC3_permease_C"/>
</dbReference>
<feature type="transmembrane region" description="Helical" evidence="6">
    <location>
        <begin position="267"/>
        <end position="289"/>
    </location>
</feature>
<name>A0ABT2NU15_9RHOB</name>
<comment type="caution">
    <text evidence="8">The sequence shown here is derived from an EMBL/GenBank/DDBJ whole genome shotgun (WGS) entry which is preliminary data.</text>
</comment>
<dbReference type="EMBL" id="JAOCQF010000003">
    <property type="protein sequence ID" value="MCT8330995.1"/>
    <property type="molecule type" value="Genomic_DNA"/>
</dbReference>
<sequence length="297" mass="30824">MSTRSAAPATFAPGIDRIVPAAGASATLTLLAAAAMAFLAVFTLALAFSANRLADSWSGDLAATATVRISAAPDQADLQTRRVLEVLTTTPGVVSSREIPAEETRALLAPWFGPDLPVETLPIPRLVAITTEPQAFDAEGLRLRLSAEAPGAVLDDHSRWRAPLADTAVALRRIAVFSLALIGGATAAMVTLAVQASLAANGQVIRVLRLIGARDVTIARAFVRRYTLRATLGALAGTTVAAAAVAALPVVADGEFLTHLGFSGREWLWALSVPAIAAITALVATRAAALRRLRDEA</sequence>
<dbReference type="PANTHER" id="PTHR47755">
    <property type="entry name" value="CELL DIVISION PROTEIN FTSX"/>
    <property type="match status" value="1"/>
</dbReference>
<dbReference type="PANTHER" id="PTHR47755:SF1">
    <property type="entry name" value="CELL DIVISION PROTEIN FTSX"/>
    <property type="match status" value="1"/>
</dbReference>
<accession>A0ABT2NU15</accession>
<keyword evidence="8" id="KW-0131">Cell cycle</keyword>
<evidence type="ECO:0000256" key="2">
    <source>
        <dbReference type="ARBA" id="ARBA00022475"/>
    </source>
</evidence>
<feature type="transmembrane region" description="Helical" evidence="6">
    <location>
        <begin position="174"/>
        <end position="198"/>
    </location>
</feature>
<feature type="transmembrane region" description="Helical" evidence="6">
    <location>
        <begin position="26"/>
        <end position="48"/>
    </location>
</feature>
<dbReference type="GO" id="GO:0051301">
    <property type="term" value="P:cell division"/>
    <property type="evidence" value="ECO:0007669"/>
    <property type="project" value="UniProtKB-KW"/>
</dbReference>
<dbReference type="Pfam" id="PF02687">
    <property type="entry name" value="FtsX"/>
    <property type="match status" value="1"/>
</dbReference>
<keyword evidence="2" id="KW-1003">Cell membrane</keyword>
<keyword evidence="9" id="KW-1185">Reference proteome</keyword>
<dbReference type="InterPro" id="IPR004513">
    <property type="entry name" value="FtsX"/>
</dbReference>
<keyword evidence="3 6" id="KW-0812">Transmembrane</keyword>
<keyword evidence="5 6" id="KW-0472">Membrane</keyword>